<sequence length="273" mass="30552">MTYSYDCPLRWGDMDAQAHVNNAAFVDYLQEARVAFLHSGPPAMRDLLDNGVIVAGHQVEYRAPVVYSGRPLRIELWVDQVGGSRFQLGYLIKDGAEIAVRAQTIATPYDLEANALRRLTATERDFLSSHLEPAEPLRPVDSTKITFTGSGHLHPVRVRWSDLDSYGHVNNVRYYDYVQEARVALVADLMGGENGGRWVVVRQDVDYLKPIDFAVEPYLAETVVTKIGTRSVSLAAEVRDRAGTRYATARTVLVADQPITEPWRSSFSRWAVA</sequence>
<dbReference type="InterPro" id="IPR029069">
    <property type="entry name" value="HotDog_dom_sf"/>
</dbReference>
<dbReference type="PANTHER" id="PTHR31793:SF24">
    <property type="entry name" value="LONG-CHAIN ACYL-COA THIOESTERASE FADM"/>
    <property type="match status" value="1"/>
</dbReference>
<dbReference type="Pfam" id="PF13279">
    <property type="entry name" value="4HBT_2"/>
    <property type="match status" value="2"/>
</dbReference>
<name>A0A7Y9LBT9_9ACTN</name>
<dbReference type="PANTHER" id="PTHR31793">
    <property type="entry name" value="4-HYDROXYBENZOYL-COA THIOESTERASE FAMILY MEMBER"/>
    <property type="match status" value="1"/>
</dbReference>
<keyword evidence="2" id="KW-1185">Reference proteome</keyword>
<dbReference type="AlphaFoldDB" id="A0A7Y9LBT9"/>
<organism evidence="1 2">
    <name type="scientific">Microlunatus parietis</name>
    <dbReference type="NCBI Taxonomy" id="682979"/>
    <lineage>
        <taxon>Bacteria</taxon>
        <taxon>Bacillati</taxon>
        <taxon>Actinomycetota</taxon>
        <taxon>Actinomycetes</taxon>
        <taxon>Propionibacteriales</taxon>
        <taxon>Propionibacteriaceae</taxon>
        <taxon>Microlunatus</taxon>
    </lineage>
</organism>
<dbReference type="Gene3D" id="3.10.129.10">
    <property type="entry name" value="Hotdog Thioesterase"/>
    <property type="match status" value="2"/>
</dbReference>
<dbReference type="CDD" id="cd00586">
    <property type="entry name" value="4HBT"/>
    <property type="match status" value="2"/>
</dbReference>
<gene>
    <name evidence="1" type="ORF">BKA15_001500</name>
</gene>
<dbReference type="InterPro" id="IPR050563">
    <property type="entry name" value="4-hydroxybenzoyl-CoA_TE"/>
</dbReference>
<dbReference type="EC" id="3.1.2.-" evidence="1"/>
<dbReference type="SUPFAM" id="SSF54637">
    <property type="entry name" value="Thioesterase/thiol ester dehydrase-isomerase"/>
    <property type="match status" value="2"/>
</dbReference>
<evidence type="ECO:0000313" key="1">
    <source>
        <dbReference type="EMBL" id="NYE70171.1"/>
    </source>
</evidence>
<keyword evidence="1" id="KW-0378">Hydrolase</keyword>
<dbReference type="Proteomes" id="UP000569914">
    <property type="component" value="Unassembled WGS sequence"/>
</dbReference>
<dbReference type="EMBL" id="JACCBU010000001">
    <property type="protein sequence ID" value="NYE70171.1"/>
    <property type="molecule type" value="Genomic_DNA"/>
</dbReference>
<proteinExistence type="predicted"/>
<evidence type="ECO:0000313" key="2">
    <source>
        <dbReference type="Proteomes" id="UP000569914"/>
    </source>
</evidence>
<comment type="caution">
    <text evidence="1">The sequence shown here is derived from an EMBL/GenBank/DDBJ whole genome shotgun (WGS) entry which is preliminary data.</text>
</comment>
<accession>A0A7Y9LBT9</accession>
<protein>
    <submittedName>
        <fullName evidence="1">Acyl-CoA thioester hydrolase</fullName>
        <ecNumber evidence="1">3.1.2.-</ecNumber>
    </submittedName>
</protein>
<reference evidence="1 2" key="1">
    <citation type="submission" date="2020-07" db="EMBL/GenBank/DDBJ databases">
        <title>Sequencing the genomes of 1000 actinobacteria strains.</title>
        <authorList>
            <person name="Klenk H.-P."/>
        </authorList>
    </citation>
    <scope>NUCLEOTIDE SEQUENCE [LARGE SCALE GENOMIC DNA]</scope>
    <source>
        <strain evidence="1 2">DSM 22083</strain>
    </source>
</reference>
<dbReference type="RefSeq" id="WP_179749441.1">
    <property type="nucleotide sequence ID" value="NZ_JACCBU010000001.1"/>
</dbReference>
<dbReference type="GO" id="GO:0047617">
    <property type="term" value="F:fatty acyl-CoA hydrolase activity"/>
    <property type="evidence" value="ECO:0007669"/>
    <property type="project" value="TreeGrafter"/>
</dbReference>